<dbReference type="Proteomes" id="UP000218785">
    <property type="component" value="Chromosome"/>
</dbReference>
<evidence type="ECO:0000256" key="1">
    <source>
        <dbReference type="ARBA" id="ARBA00001964"/>
    </source>
</evidence>
<dbReference type="RefSeq" id="WP_096574412.1">
    <property type="nucleotide sequence ID" value="NZ_CAWNJS010000001.1"/>
</dbReference>
<dbReference type="AlphaFoldDB" id="A0A1Z4MV39"/>
<dbReference type="InterPro" id="IPR011766">
    <property type="entry name" value="TPP_enzyme_TPP-bd"/>
</dbReference>
<comment type="cofactor">
    <cofactor evidence="1">
        <name>thiamine diphosphate</name>
        <dbReference type="ChEBI" id="CHEBI:58937"/>
    </cofactor>
</comment>
<dbReference type="GO" id="GO:0009099">
    <property type="term" value="P:L-valine biosynthetic process"/>
    <property type="evidence" value="ECO:0007669"/>
    <property type="project" value="TreeGrafter"/>
</dbReference>
<dbReference type="GO" id="GO:0009097">
    <property type="term" value="P:isoleucine biosynthetic process"/>
    <property type="evidence" value="ECO:0007669"/>
    <property type="project" value="TreeGrafter"/>
</dbReference>
<reference evidence="8 9" key="1">
    <citation type="submission" date="2017-06" db="EMBL/GenBank/DDBJ databases">
        <title>Genome sequencing of cyanobaciteial culture collection at National Institute for Environmental Studies (NIES).</title>
        <authorList>
            <person name="Hirose Y."/>
            <person name="Shimura Y."/>
            <person name="Fujisawa T."/>
            <person name="Nakamura Y."/>
            <person name="Kawachi M."/>
        </authorList>
    </citation>
    <scope>NUCLEOTIDE SEQUENCE [LARGE SCALE GENOMIC DNA]</scope>
    <source>
        <strain evidence="8 9">NIES-37</strain>
    </source>
</reference>
<evidence type="ECO:0000313" key="9">
    <source>
        <dbReference type="Proteomes" id="UP000218785"/>
    </source>
</evidence>
<evidence type="ECO:0000256" key="3">
    <source>
        <dbReference type="ARBA" id="ARBA00023052"/>
    </source>
</evidence>
<evidence type="ECO:0000256" key="2">
    <source>
        <dbReference type="ARBA" id="ARBA00007812"/>
    </source>
</evidence>
<proteinExistence type="inferred from homology"/>
<dbReference type="PANTHER" id="PTHR18968">
    <property type="entry name" value="THIAMINE PYROPHOSPHATE ENZYMES"/>
    <property type="match status" value="1"/>
</dbReference>
<organism evidence="8 9">
    <name type="scientific">Tolypothrix tenuis PCC 7101</name>
    <dbReference type="NCBI Taxonomy" id="231146"/>
    <lineage>
        <taxon>Bacteria</taxon>
        <taxon>Bacillati</taxon>
        <taxon>Cyanobacteriota</taxon>
        <taxon>Cyanophyceae</taxon>
        <taxon>Nostocales</taxon>
        <taxon>Tolypothrichaceae</taxon>
        <taxon>Tolypothrix</taxon>
    </lineage>
</organism>
<dbReference type="Pfam" id="PF02775">
    <property type="entry name" value="TPP_enzyme_C"/>
    <property type="match status" value="1"/>
</dbReference>
<dbReference type="Pfam" id="PF00205">
    <property type="entry name" value="TPP_enzyme_M"/>
    <property type="match status" value="1"/>
</dbReference>
<dbReference type="CDD" id="cd02002">
    <property type="entry name" value="TPP_BFDC"/>
    <property type="match status" value="1"/>
</dbReference>
<evidence type="ECO:0000313" key="8">
    <source>
        <dbReference type="EMBL" id="BAY97342.1"/>
    </source>
</evidence>
<evidence type="ECO:0000259" key="5">
    <source>
        <dbReference type="Pfam" id="PF00205"/>
    </source>
</evidence>
<keyword evidence="9" id="KW-1185">Reference proteome</keyword>
<feature type="domain" description="Thiamine pyrophosphate enzyme TPP-binding" evidence="6">
    <location>
        <begin position="406"/>
        <end position="551"/>
    </location>
</feature>
<sequence length="568" mass="60977">MTQKTGRFAILEQFLADGIHYMFGNPGTVEQGFLDALWEYPDLKYILTLQETVAVMTADGYARATKKPALVQIHSGVGLGNAIGALYQAMRGHAPLVVIGGDAGIKYAAMDAQMAADLVGMAKPVTKWAATVNEPSSLLRMLRRAIKIASTPPMGPVYLCLPQDILDAPVVEPIIPTLTPSTRVVPDDETVKAVAQTLVAAKKPMIFVGDGVAYSGAQAELTKVAELLGAEVWDVDSGEVNISYAHPLYQGATGHMFGSSSLPITTKGDVNLVCGTYMVPEVFPELGNIFAPGAKVIHIDLNAYEIAKNHPVDVGIVSDPKLTLAKLADAIKDILTAQEQSAAQTRAAEIGKAKADKIAAAKAADQAVRDSVPLHFSRFMEELAPLLPEDAIFFDEALTSSPNIVRYKPPSKPDHYFLTRGGSLGVGIPGAIGAKLANPDKKVIGFTGDGGGMYTIQALWTAARHNVDAIFIICNNRSYKLLQLNIQAYWQEQSVAKHDFPLSFDLSKPVLRFDEMARSMGVEAVRVEKPEEIAPAIKQALAHNGPFLIDVVLEGDVRPDMIGIRCGQ</sequence>
<dbReference type="InterPro" id="IPR029061">
    <property type="entry name" value="THDP-binding"/>
</dbReference>
<dbReference type="Gene3D" id="3.40.50.1220">
    <property type="entry name" value="TPP-binding domain"/>
    <property type="match status" value="1"/>
</dbReference>
<accession>A0A1Z4MV39</accession>
<evidence type="ECO:0000256" key="4">
    <source>
        <dbReference type="RuleBase" id="RU362132"/>
    </source>
</evidence>
<comment type="similarity">
    <text evidence="2 4">Belongs to the TPP enzyme family.</text>
</comment>
<evidence type="ECO:0000259" key="7">
    <source>
        <dbReference type="Pfam" id="PF02776"/>
    </source>
</evidence>
<dbReference type="SUPFAM" id="SSF52467">
    <property type="entry name" value="DHS-like NAD/FAD-binding domain"/>
    <property type="match status" value="1"/>
</dbReference>
<dbReference type="InterPro" id="IPR045229">
    <property type="entry name" value="TPP_enz"/>
</dbReference>
<dbReference type="CDD" id="cd07035">
    <property type="entry name" value="TPP_PYR_POX_like"/>
    <property type="match status" value="1"/>
</dbReference>
<feature type="domain" description="Thiamine pyrophosphate enzyme central" evidence="5">
    <location>
        <begin position="191"/>
        <end position="327"/>
    </location>
</feature>
<dbReference type="InterPro" id="IPR012001">
    <property type="entry name" value="Thiamin_PyroP_enz_TPP-bd_dom"/>
</dbReference>
<dbReference type="InterPro" id="IPR029035">
    <property type="entry name" value="DHS-like_NAD/FAD-binding_dom"/>
</dbReference>
<dbReference type="PANTHER" id="PTHR18968:SF13">
    <property type="entry name" value="ACETOLACTATE SYNTHASE CATALYTIC SUBUNIT, MITOCHONDRIAL"/>
    <property type="match status" value="1"/>
</dbReference>
<dbReference type="Gene3D" id="3.40.50.970">
    <property type="match status" value="2"/>
</dbReference>
<dbReference type="EMBL" id="AP018248">
    <property type="protein sequence ID" value="BAY97342.1"/>
    <property type="molecule type" value="Genomic_DNA"/>
</dbReference>
<protein>
    <submittedName>
        <fullName evidence="8">Thiamine pyrophosphate protein TPP binding domain protein</fullName>
    </submittedName>
</protein>
<dbReference type="InterPro" id="IPR012000">
    <property type="entry name" value="Thiamin_PyroP_enz_cen_dom"/>
</dbReference>
<dbReference type="GO" id="GO:0030976">
    <property type="term" value="F:thiamine pyrophosphate binding"/>
    <property type="evidence" value="ECO:0007669"/>
    <property type="project" value="InterPro"/>
</dbReference>
<dbReference type="GO" id="GO:0000287">
    <property type="term" value="F:magnesium ion binding"/>
    <property type="evidence" value="ECO:0007669"/>
    <property type="project" value="InterPro"/>
</dbReference>
<dbReference type="Pfam" id="PF02776">
    <property type="entry name" value="TPP_enzyme_N"/>
    <property type="match status" value="1"/>
</dbReference>
<feature type="domain" description="Thiamine pyrophosphate enzyme N-terminal TPP-binding" evidence="7">
    <location>
        <begin position="6"/>
        <end position="114"/>
    </location>
</feature>
<keyword evidence="3 4" id="KW-0786">Thiamine pyrophosphate</keyword>
<name>A0A1Z4MV39_9CYAN</name>
<dbReference type="GO" id="GO:0050660">
    <property type="term" value="F:flavin adenine dinucleotide binding"/>
    <property type="evidence" value="ECO:0007669"/>
    <property type="project" value="TreeGrafter"/>
</dbReference>
<dbReference type="PROSITE" id="PS00187">
    <property type="entry name" value="TPP_ENZYMES"/>
    <property type="match status" value="1"/>
</dbReference>
<dbReference type="SUPFAM" id="SSF52518">
    <property type="entry name" value="Thiamin diphosphate-binding fold (THDP-binding)"/>
    <property type="match status" value="2"/>
</dbReference>
<dbReference type="InterPro" id="IPR000399">
    <property type="entry name" value="TPP-bd_CS"/>
</dbReference>
<gene>
    <name evidence="8" type="ORF">NIES37_12800</name>
</gene>
<dbReference type="GO" id="GO:0003984">
    <property type="term" value="F:acetolactate synthase activity"/>
    <property type="evidence" value="ECO:0007669"/>
    <property type="project" value="TreeGrafter"/>
</dbReference>
<dbReference type="GO" id="GO:0005948">
    <property type="term" value="C:acetolactate synthase complex"/>
    <property type="evidence" value="ECO:0007669"/>
    <property type="project" value="TreeGrafter"/>
</dbReference>
<evidence type="ECO:0000259" key="6">
    <source>
        <dbReference type="Pfam" id="PF02775"/>
    </source>
</evidence>
<dbReference type="KEGG" id="ttq:NIES37_12800"/>